<reference evidence="3" key="2">
    <citation type="submission" date="2022-01" db="EMBL/GenBank/DDBJ databases">
        <authorList>
            <person name="Yamashiro T."/>
            <person name="Shiraishi A."/>
            <person name="Satake H."/>
            <person name="Nakayama K."/>
        </authorList>
    </citation>
    <scope>NUCLEOTIDE SEQUENCE</scope>
</reference>
<feature type="compositionally biased region" description="Basic and acidic residues" evidence="1">
    <location>
        <begin position="222"/>
        <end position="231"/>
    </location>
</feature>
<dbReference type="InterPro" id="IPR045063">
    <property type="entry name" value="Dynamin_N"/>
</dbReference>
<evidence type="ECO:0000256" key="1">
    <source>
        <dbReference type="SAM" id="MobiDB-lite"/>
    </source>
</evidence>
<protein>
    <submittedName>
        <fullName evidence="3">Integrase, catalytic region, zinc finger, CCHC-type containing protein</fullName>
    </submittedName>
</protein>
<dbReference type="InterPro" id="IPR022812">
    <property type="entry name" value="Dynamin"/>
</dbReference>
<dbReference type="InterPro" id="IPR027417">
    <property type="entry name" value="P-loop_NTPase"/>
</dbReference>
<sequence length="875" mass="99566">MTENPDIPRRLHEHYHRVENDEVVKTIFNSGKNKEGKGMKIPDWMPTEEMKHIAHYQIYVTVLRVDVPMTQSQLIESTQGTHRTPSAPRAPNPDTAEGESTAKINIDSLDEATRLIIATQRSLEDLEAQHNVEKVQEHMVDKEIGQLVEGNKNVDEDEFMNDIFNTQEDPDPRLEPRSDKETLKSAGDALIHRKGKGIEEIRDTPLPTPIRSPRTHIAPSSSDKEKLKDLTVTDPTPSSSTPSSSTPKPKRDHFNHTKNVICQISRRYGYMFIHLRHSFIPIGSLPLMVDKRVNEIAKKTVPLYVAEGLLLDRQKTQDNMAKMIAEALHQVRVSLRAELSTQINNDVSNSIPSQYLMMKDDEKLCNDDLSIWRSLKIKFEKPTTPSTQCRMTAIRTRDHEDHHDDDARPKGRAVRRDKIRLNMAHTQWVNLNQNKLWIKNQILSAQYGNSRPKKYTLSLHKYSAVPFPEDDIKERTSRWVSKRIRRLGFITEIMVRRANGKIDPITESDYKHLNKNDIEDLYLLCINGKVKDYRETGLLGSLSVFIRSSVIWERVHDFQLGMESYQQKVNLTAPTITFPSIEKKKLLTITSKPVVGLIYENNKKEKRVMILKEIPKFCDATLKRILEIVDVALKDSVTIGIPLPDGEGFTKETLQVESEWKPFAVINARSLVMSMINAPIILYGATAGKANWQTIKPKVRYEPKAHQNFLMNGALKVSTSAKDDPSKKLHARKGCPHVHTCKPSVPTSNPYDVLDDLESDEEAEVVYDETVNFKSTRTGVRPAMAPDVKNKGVADLTMVDFRGITRVPVHGKPEDIYEQISTIITEYITPEESIILNVISTSVDFYTCESISMSQRVDVTGQSTLAVARKQTKIR</sequence>
<dbReference type="PANTHER" id="PTHR11566:SF173">
    <property type="entry name" value="DYNAMIN-RELATED PROTEIN 4C"/>
    <property type="match status" value="1"/>
</dbReference>
<evidence type="ECO:0000259" key="2">
    <source>
        <dbReference type="Pfam" id="PF00350"/>
    </source>
</evidence>
<dbReference type="PANTHER" id="PTHR11566">
    <property type="entry name" value="DYNAMIN"/>
    <property type="match status" value="1"/>
</dbReference>
<feature type="compositionally biased region" description="Basic and acidic residues" evidence="1">
    <location>
        <begin position="170"/>
        <end position="183"/>
    </location>
</feature>
<dbReference type="Pfam" id="PF00350">
    <property type="entry name" value="Dynamin_N"/>
    <property type="match status" value="1"/>
</dbReference>
<feature type="region of interest" description="Disordered" evidence="1">
    <location>
        <begin position="76"/>
        <end position="99"/>
    </location>
</feature>
<proteinExistence type="predicted"/>
<organism evidence="3 4">
    <name type="scientific">Tanacetum coccineum</name>
    <dbReference type="NCBI Taxonomy" id="301880"/>
    <lineage>
        <taxon>Eukaryota</taxon>
        <taxon>Viridiplantae</taxon>
        <taxon>Streptophyta</taxon>
        <taxon>Embryophyta</taxon>
        <taxon>Tracheophyta</taxon>
        <taxon>Spermatophyta</taxon>
        <taxon>Magnoliopsida</taxon>
        <taxon>eudicotyledons</taxon>
        <taxon>Gunneridae</taxon>
        <taxon>Pentapetalae</taxon>
        <taxon>asterids</taxon>
        <taxon>campanulids</taxon>
        <taxon>Asterales</taxon>
        <taxon>Asteraceae</taxon>
        <taxon>Asteroideae</taxon>
        <taxon>Anthemideae</taxon>
        <taxon>Anthemidinae</taxon>
        <taxon>Tanacetum</taxon>
    </lineage>
</organism>
<evidence type="ECO:0000313" key="4">
    <source>
        <dbReference type="Proteomes" id="UP001151760"/>
    </source>
</evidence>
<feature type="region of interest" description="Disordered" evidence="1">
    <location>
        <begin position="163"/>
        <end position="254"/>
    </location>
</feature>
<evidence type="ECO:0000313" key="3">
    <source>
        <dbReference type="EMBL" id="GJT74148.1"/>
    </source>
</evidence>
<gene>
    <name evidence="3" type="ORF">Tco_1040873</name>
</gene>
<dbReference type="Gene3D" id="3.40.50.300">
    <property type="entry name" value="P-loop containing nucleotide triphosphate hydrolases"/>
    <property type="match status" value="1"/>
</dbReference>
<dbReference type="SUPFAM" id="SSF52540">
    <property type="entry name" value="P-loop containing nucleoside triphosphate hydrolases"/>
    <property type="match status" value="1"/>
</dbReference>
<feature type="compositionally biased region" description="Low complexity" evidence="1">
    <location>
        <begin position="235"/>
        <end position="247"/>
    </location>
</feature>
<accession>A0ABQ5GFL3</accession>
<reference evidence="3" key="1">
    <citation type="journal article" date="2022" name="Int. J. Mol. Sci.">
        <title>Draft Genome of Tanacetum Coccineum: Genomic Comparison of Closely Related Tanacetum-Family Plants.</title>
        <authorList>
            <person name="Yamashiro T."/>
            <person name="Shiraishi A."/>
            <person name="Nakayama K."/>
            <person name="Satake H."/>
        </authorList>
    </citation>
    <scope>NUCLEOTIDE SEQUENCE</scope>
</reference>
<keyword evidence="4" id="KW-1185">Reference proteome</keyword>
<dbReference type="Proteomes" id="UP001151760">
    <property type="component" value="Unassembled WGS sequence"/>
</dbReference>
<dbReference type="EMBL" id="BQNB010018415">
    <property type="protein sequence ID" value="GJT74148.1"/>
    <property type="molecule type" value="Genomic_DNA"/>
</dbReference>
<feature type="domain" description="Dynamin N-terminal" evidence="2">
    <location>
        <begin position="787"/>
        <end position="870"/>
    </location>
</feature>
<name>A0ABQ5GFL3_9ASTR</name>
<comment type="caution">
    <text evidence="3">The sequence shown here is derived from an EMBL/GenBank/DDBJ whole genome shotgun (WGS) entry which is preliminary data.</text>
</comment>